<dbReference type="PROSITE" id="PS51257">
    <property type="entry name" value="PROKAR_LIPOPROTEIN"/>
    <property type="match status" value="1"/>
</dbReference>
<feature type="domain" description="CBM2" evidence="2">
    <location>
        <begin position="25"/>
        <end position="134"/>
    </location>
</feature>
<dbReference type="SMART" id="SM00637">
    <property type="entry name" value="CBD_II"/>
    <property type="match status" value="1"/>
</dbReference>
<name>A0ABQ5QS11_9ACTN</name>
<protein>
    <recommendedName>
        <fullName evidence="2">CBM2 domain-containing protein</fullName>
    </recommendedName>
</protein>
<sequence length="243" mass="25051">MRRWPTALSVIALVAGTLSVVAPTPAHAAAGCQVTYAVTSTWTPGFAGDIKLTNLGDPVTSWQLTWSFTAGQTVTQGWNGVFSQSGDTVTVTNTTGNGTLATGASVSVGFYGTWSGTNPPPSNFYLNGTLCAITPSVFCPVSVVRRGSNYVATVVVINTGSTPLTNWAVRFIAPAPSYINPAFTENATLTLVGTGGTLTPTAPYATIPVGSTALMRFAGLAFAFSHLPTAFHVGGTPCQTSYS</sequence>
<dbReference type="InterPro" id="IPR001919">
    <property type="entry name" value="CBD2"/>
</dbReference>
<evidence type="ECO:0000259" key="2">
    <source>
        <dbReference type="PROSITE" id="PS51173"/>
    </source>
</evidence>
<feature type="chain" id="PRO_5047479777" description="CBM2 domain-containing protein" evidence="1">
    <location>
        <begin position="29"/>
        <end position="243"/>
    </location>
</feature>
<dbReference type="SUPFAM" id="SSF49384">
    <property type="entry name" value="Carbohydrate-binding domain"/>
    <property type="match status" value="2"/>
</dbReference>
<feature type="signal peptide" evidence="1">
    <location>
        <begin position="1"/>
        <end position="28"/>
    </location>
</feature>
<dbReference type="InterPro" id="IPR008965">
    <property type="entry name" value="CBM2/CBM3_carb-bd_dom_sf"/>
</dbReference>
<keyword evidence="4" id="KW-1185">Reference proteome</keyword>
<dbReference type="EMBL" id="BSDI01000007">
    <property type="protein sequence ID" value="GLH96494.1"/>
    <property type="molecule type" value="Genomic_DNA"/>
</dbReference>
<dbReference type="Proteomes" id="UP001144280">
    <property type="component" value="Unassembled WGS sequence"/>
</dbReference>
<reference evidence="3" key="1">
    <citation type="submission" date="2022-12" db="EMBL/GenBank/DDBJ databases">
        <title>New Phytohabitans aurantiacus sp. RD004123 nov., an actinomycete isolated from soil.</title>
        <authorList>
            <person name="Triningsih D.W."/>
            <person name="Harunari E."/>
            <person name="Igarashi Y."/>
        </authorList>
    </citation>
    <scope>NUCLEOTIDE SEQUENCE</scope>
    <source>
        <strain evidence="3">RD004123</strain>
    </source>
</reference>
<dbReference type="Pfam" id="PF00553">
    <property type="entry name" value="CBM_2"/>
    <property type="match status" value="2"/>
</dbReference>
<dbReference type="Gene3D" id="2.60.40.290">
    <property type="match status" value="2"/>
</dbReference>
<comment type="caution">
    <text evidence="3">The sequence shown here is derived from an EMBL/GenBank/DDBJ whole genome shotgun (WGS) entry which is preliminary data.</text>
</comment>
<evidence type="ECO:0000313" key="4">
    <source>
        <dbReference type="Proteomes" id="UP001144280"/>
    </source>
</evidence>
<accession>A0ABQ5QS11</accession>
<organism evidence="3 4">
    <name type="scientific">Phytohabitans aurantiacus</name>
    <dbReference type="NCBI Taxonomy" id="3016789"/>
    <lineage>
        <taxon>Bacteria</taxon>
        <taxon>Bacillati</taxon>
        <taxon>Actinomycetota</taxon>
        <taxon>Actinomycetes</taxon>
        <taxon>Micromonosporales</taxon>
        <taxon>Micromonosporaceae</taxon>
    </lineage>
</organism>
<evidence type="ECO:0000256" key="1">
    <source>
        <dbReference type="SAM" id="SignalP"/>
    </source>
</evidence>
<gene>
    <name evidence="3" type="ORF">Pa4123_17680</name>
</gene>
<dbReference type="RefSeq" id="WP_281893722.1">
    <property type="nucleotide sequence ID" value="NZ_BSDI01000007.1"/>
</dbReference>
<dbReference type="InterPro" id="IPR012291">
    <property type="entry name" value="CBM2_carb-bd_dom_sf"/>
</dbReference>
<dbReference type="PROSITE" id="PS51173">
    <property type="entry name" value="CBM2"/>
    <property type="match status" value="1"/>
</dbReference>
<proteinExistence type="predicted"/>
<keyword evidence="1" id="KW-0732">Signal</keyword>
<evidence type="ECO:0000313" key="3">
    <source>
        <dbReference type="EMBL" id="GLH96494.1"/>
    </source>
</evidence>